<evidence type="ECO:0000256" key="7">
    <source>
        <dbReference type="ARBA" id="ARBA00022984"/>
    </source>
</evidence>
<name>A0A645GJ70_9ZZZZ</name>
<keyword evidence="7" id="KW-0573">Peptidoglycan synthesis</keyword>
<evidence type="ECO:0000313" key="10">
    <source>
        <dbReference type="EMBL" id="MPN26286.1"/>
    </source>
</evidence>
<evidence type="ECO:0000256" key="2">
    <source>
        <dbReference type="ARBA" id="ARBA00005992"/>
    </source>
</evidence>
<evidence type="ECO:0000256" key="1">
    <source>
        <dbReference type="ARBA" id="ARBA00004752"/>
    </source>
</evidence>
<dbReference type="GO" id="GO:0005576">
    <property type="term" value="C:extracellular region"/>
    <property type="evidence" value="ECO:0007669"/>
    <property type="project" value="TreeGrafter"/>
</dbReference>
<dbReference type="GO" id="GO:0071555">
    <property type="term" value="P:cell wall organization"/>
    <property type="evidence" value="ECO:0007669"/>
    <property type="project" value="UniProtKB-KW"/>
</dbReference>
<accession>A0A645GJ70</accession>
<dbReference type="PROSITE" id="PS52029">
    <property type="entry name" value="LD_TPASE"/>
    <property type="match status" value="1"/>
</dbReference>
<dbReference type="PANTHER" id="PTHR30582">
    <property type="entry name" value="L,D-TRANSPEPTIDASE"/>
    <property type="match status" value="1"/>
</dbReference>
<comment type="pathway">
    <text evidence="1">Cell wall biogenesis; peptidoglycan biosynthesis.</text>
</comment>
<keyword evidence="6" id="KW-0133">Cell shape</keyword>
<dbReference type="Gene3D" id="2.40.440.10">
    <property type="entry name" value="L,D-transpeptidase catalytic domain-like"/>
    <property type="match status" value="1"/>
</dbReference>
<comment type="similarity">
    <text evidence="2">Belongs to the YkuD family.</text>
</comment>
<dbReference type="InterPro" id="IPR005490">
    <property type="entry name" value="LD_TPept_cat_dom"/>
</dbReference>
<dbReference type="InterPro" id="IPR050979">
    <property type="entry name" value="LD-transpeptidase"/>
</dbReference>
<dbReference type="GO" id="GO:0016757">
    <property type="term" value="F:glycosyltransferase activity"/>
    <property type="evidence" value="ECO:0007669"/>
    <property type="project" value="UniProtKB-KW"/>
</dbReference>
<dbReference type="Pfam" id="PF03734">
    <property type="entry name" value="YkuD"/>
    <property type="match status" value="1"/>
</dbReference>
<keyword evidence="4" id="KW-0808">Transferase</keyword>
<dbReference type="AlphaFoldDB" id="A0A645GJ70"/>
<dbReference type="InterPro" id="IPR038063">
    <property type="entry name" value="Transpep_catalytic_dom"/>
</dbReference>
<sequence>MKLLVSIARQALQILDENGAVLREYPVSTAKAGVGEISGSFQTPRGRHIIRAKIGAGMPANTVFVRRRPTGEIWTPQLAEQFPGRDWILTRILWLSGCQPGHNRLGCVDTMRRYVYIHGSPDNAEMGVPGSHGCVRMRNADIVELFDYVPCYTPVEITED</sequence>
<evidence type="ECO:0000256" key="8">
    <source>
        <dbReference type="ARBA" id="ARBA00023316"/>
    </source>
</evidence>
<proteinExistence type="inferred from homology"/>
<feature type="domain" description="L,D-TPase catalytic" evidence="9">
    <location>
        <begin position="1"/>
        <end position="158"/>
    </location>
</feature>
<dbReference type="UniPathway" id="UPA00219"/>
<reference evidence="10" key="1">
    <citation type="submission" date="2019-08" db="EMBL/GenBank/DDBJ databases">
        <authorList>
            <person name="Kucharzyk K."/>
            <person name="Murdoch R.W."/>
            <person name="Higgins S."/>
            <person name="Loffler F."/>
        </authorList>
    </citation>
    <scope>NUCLEOTIDE SEQUENCE</scope>
</reference>
<evidence type="ECO:0000256" key="4">
    <source>
        <dbReference type="ARBA" id="ARBA00022679"/>
    </source>
</evidence>
<dbReference type="PANTHER" id="PTHR30582:SF24">
    <property type="entry name" value="L,D-TRANSPEPTIDASE ERFK_SRFK-RELATED"/>
    <property type="match status" value="1"/>
</dbReference>
<keyword evidence="5" id="KW-0378">Hydrolase</keyword>
<protein>
    <recommendedName>
        <fullName evidence="9">L,D-TPase catalytic domain-containing protein</fullName>
    </recommendedName>
</protein>
<keyword evidence="8" id="KW-0961">Cell wall biogenesis/degradation</keyword>
<evidence type="ECO:0000256" key="3">
    <source>
        <dbReference type="ARBA" id="ARBA00022676"/>
    </source>
</evidence>
<keyword evidence="3" id="KW-0328">Glycosyltransferase</keyword>
<evidence type="ECO:0000259" key="9">
    <source>
        <dbReference type="PROSITE" id="PS52029"/>
    </source>
</evidence>
<organism evidence="10">
    <name type="scientific">bioreactor metagenome</name>
    <dbReference type="NCBI Taxonomy" id="1076179"/>
    <lineage>
        <taxon>unclassified sequences</taxon>
        <taxon>metagenomes</taxon>
        <taxon>ecological metagenomes</taxon>
    </lineage>
</organism>
<dbReference type="GO" id="GO:0018104">
    <property type="term" value="P:peptidoglycan-protein cross-linking"/>
    <property type="evidence" value="ECO:0007669"/>
    <property type="project" value="TreeGrafter"/>
</dbReference>
<dbReference type="GO" id="GO:0071972">
    <property type="term" value="F:peptidoglycan L,D-transpeptidase activity"/>
    <property type="evidence" value="ECO:0007669"/>
    <property type="project" value="TreeGrafter"/>
</dbReference>
<dbReference type="GO" id="GO:0008360">
    <property type="term" value="P:regulation of cell shape"/>
    <property type="evidence" value="ECO:0007669"/>
    <property type="project" value="UniProtKB-KW"/>
</dbReference>
<gene>
    <name evidence="10" type="ORF">SDC9_173710</name>
</gene>
<comment type="caution">
    <text evidence="10">The sequence shown here is derived from an EMBL/GenBank/DDBJ whole genome shotgun (WGS) entry which is preliminary data.</text>
</comment>
<evidence type="ECO:0000256" key="6">
    <source>
        <dbReference type="ARBA" id="ARBA00022960"/>
    </source>
</evidence>
<evidence type="ECO:0000256" key="5">
    <source>
        <dbReference type="ARBA" id="ARBA00022801"/>
    </source>
</evidence>
<dbReference type="CDD" id="cd16913">
    <property type="entry name" value="YkuD_like"/>
    <property type="match status" value="1"/>
</dbReference>
<dbReference type="EMBL" id="VSSQ01075759">
    <property type="protein sequence ID" value="MPN26286.1"/>
    <property type="molecule type" value="Genomic_DNA"/>
</dbReference>
<dbReference type="SUPFAM" id="SSF141523">
    <property type="entry name" value="L,D-transpeptidase catalytic domain-like"/>
    <property type="match status" value="1"/>
</dbReference>